<dbReference type="OrthoDB" id="19606at2759"/>
<evidence type="ECO:0000256" key="5">
    <source>
        <dbReference type="SAM" id="SignalP"/>
    </source>
</evidence>
<sequence>MLFVRNLMFFIVLSFADSKVLDLYKICNQHYAKRVYLEYGEYGTLTAKMEPTDFQNKVHSAYGSHRKCSVEFITCPSCVIRIKFIYLNISRSCGKATVYDSCGCDYVWIYEPPFEEVSGEQFCGTFVENTTSALNYISQTKSVAVTFVHSNQIGHAFTLDFVSERNRIIYDGHPKFSNMNNVTQIINSPFFPYFYPSDMSVEYVISCVSSDLCRISLVFSDFQLARGSIIEFFDWNGQRMFVTDGDIFRPPVIVSNGPSLTVRFYANGAFDYGFKATYNFLLGNLNDMTFKPDIGCGGNVNNLGGGITMMNMLEEGTKYYDCVWIITPPATSFHLKTHLYVKVIIFSNFAGTTELAIRQGLTSSEPVIESIKQSLFNFATAKEKEHVVPIKQGFYITLKGLFKPESKLAIVYAAFNYKDCYAGSDFLCNNFRCISALLNCDGFDHCGDNSDESISCSENPKDRRHRSKTPNFLFPKTEQYSDVSTATIIFLICGFGLLGIIMALALLLFRINMKARHQRQIQNHLETIHAILEESVVDVEEEIIIPDDPPDYEAPPEYCDTLKTGAIKKKIKRRPVPTIPAGTSSLMTNENLPNTTHTSSKTTPTSPPPPYIGNTSISMTIDQEEGRDFISLPSDNNNVQQPERHSLTPNVDESIFSMYLDHIRSAFSWNNIEVSVRRSFRYYKSENALKREDSLSQNDTNIIKYSSDTELQYLSTDAIDQFWPRVGNVCFKKSLSSDNI</sequence>
<gene>
    <name evidence="7" type="ORF">MELIAE_LOCUS6460</name>
</gene>
<dbReference type="AlphaFoldDB" id="A0A9P0B4T8"/>
<evidence type="ECO:0000256" key="2">
    <source>
        <dbReference type="PROSITE-ProRule" id="PRU00124"/>
    </source>
</evidence>
<feature type="transmembrane region" description="Helical" evidence="4">
    <location>
        <begin position="488"/>
        <end position="509"/>
    </location>
</feature>
<keyword evidence="4" id="KW-0812">Transmembrane</keyword>
<keyword evidence="1 2" id="KW-1015">Disulfide bond</keyword>
<dbReference type="InterPro" id="IPR023415">
    <property type="entry name" value="LDLR_class-A_CS"/>
</dbReference>
<dbReference type="InterPro" id="IPR042333">
    <property type="entry name" value="LRAD2/Mig-13-like"/>
</dbReference>
<dbReference type="PROSITE" id="PS01180">
    <property type="entry name" value="CUB"/>
    <property type="match status" value="1"/>
</dbReference>
<dbReference type="SMART" id="SM00042">
    <property type="entry name" value="CUB"/>
    <property type="match status" value="1"/>
</dbReference>
<dbReference type="Proteomes" id="UP001154078">
    <property type="component" value="Chromosome 4"/>
</dbReference>
<dbReference type="PANTHER" id="PTHR24652">
    <property type="entry name" value="LOW-DENSITY LIPOPROTEIN RECEPTOR CLASS A DOMAIN-CONTAINING PROTEIN 2"/>
    <property type="match status" value="1"/>
</dbReference>
<keyword evidence="4" id="KW-0472">Membrane</keyword>
<dbReference type="InterPro" id="IPR036055">
    <property type="entry name" value="LDL_receptor-like_sf"/>
</dbReference>
<keyword evidence="5" id="KW-0732">Signal</keyword>
<keyword evidence="8" id="KW-1185">Reference proteome</keyword>
<proteinExistence type="predicted"/>
<feature type="domain" description="CUB" evidence="6">
    <location>
        <begin position="27"/>
        <end position="164"/>
    </location>
</feature>
<evidence type="ECO:0000256" key="4">
    <source>
        <dbReference type="SAM" id="Phobius"/>
    </source>
</evidence>
<name>A0A9P0B4T8_BRAAE</name>
<feature type="compositionally biased region" description="Polar residues" evidence="3">
    <location>
        <begin position="581"/>
        <end position="592"/>
    </location>
</feature>
<dbReference type="InterPro" id="IPR002172">
    <property type="entry name" value="LDrepeatLR_classA_rpt"/>
</dbReference>
<dbReference type="Gene3D" id="2.60.120.290">
    <property type="entry name" value="Spermadhesin, CUB domain"/>
    <property type="match status" value="2"/>
</dbReference>
<feature type="signal peptide" evidence="5">
    <location>
        <begin position="1"/>
        <end position="18"/>
    </location>
</feature>
<dbReference type="InterPro" id="IPR000859">
    <property type="entry name" value="CUB_dom"/>
</dbReference>
<reference evidence="7" key="1">
    <citation type="submission" date="2021-12" db="EMBL/GenBank/DDBJ databases">
        <authorList>
            <person name="King R."/>
        </authorList>
    </citation>
    <scope>NUCLEOTIDE SEQUENCE</scope>
</reference>
<dbReference type="Gene3D" id="4.10.400.10">
    <property type="entry name" value="Low-density Lipoprotein Receptor"/>
    <property type="match status" value="1"/>
</dbReference>
<feature type="disulfide bond" evidence="2">
    <location>
        <begin position="428"/>
        <end position="446"/>
    </location>
</feature>
<evidence type="ECO:0000313" key="7">
    <source>
        <dbReference type="EMBL" id="CAH0555023.1"/>
    </source>
</evidence>
<keyword evidence="4" id="KW-1133">Transmembrane helix</keyword>
<dbReference type="InterPro" id="IPR035914">
    <property type="entry name" value="Sperma_CUB_dom_sf"/>
</dbReference>
<dbReference type="SUPFAM" id="SSF49854">
    <property type="entry name" value="Spermadhesin, CUB domain"/>
    <property type="match status" value="2"/>
</dbReference>
<dbReference type="PROSITE" id="PS01209">
    <property type="entry name" value="LDLRA_1"/>
    <property type="match status" value="1"/>
</dbReference>
<feature type="region of interest" description="Disordered" evidence="3">
    <location>
        <begin position="578"/>
        <end position="612"/>
    </location>
</feature>
<evidence type="ECO:0000313" key="8">
    <source>
        <dbReference type="Proteomes" id="UP001154078"/>
    </source>
</evidence>
<dbReference type="SUPFAM" id="SSF57424">
    <property type="entry name" value="LDL receptor-like module"/>
    <property type="match status" value="1"/>
</dbReference>
<evidence type="ECO:0000256" key="1">
    <source>
        <dbReference type="ARBA" id="ARBA00023157"/>
    </source>
</evidence>
<protein>
    <recommendedName>
        <fullName evidence="6">CUB domain-containing protein</fullName>
    </recommendedName>
</protein>
<dbReference type="CDD" id="cd00112">
    <property type="entry name" value="LDLa"/>
    <property type="match status" value="1"/>
</dbReference>
<dbReference type="CDD" id="cd00041">
    <property type="entry name" value="CUB"/>
    <property type="match status" value="1"/>
</dbReference>
<dbReference type="PROSITE" id="PS50068">
    <property type="entry name" value="LDLRA_2"/>
    <property type="match status" value="1"/>
</dbReference>
<feature type="chain" id="PRO_5040235744" description="CUB domain-containing protein" evidence="5">
    <location>
        <begin position="19"/>
        <end position="740"/>
    </location>
</feature>
<dbReference type="SMART" id="SM00192">
    <property type="entry name" value="LDLa"/>
    <property type="match status" value="1"/>
</dbReference>
<dbReference type="EMBL" id="OV121135">
    <property type="protein sequence ID" value="CAH0555023.1"/>
    <property type="molecule type" value="Genomic_DNA"/>
</dbReference>
<comment type="caution">
    <text evidence="2">Lacks conserved residue(s) required for the propagation of feature annotation.</text>
</comment>
<feature type="compositionally biased region" description="Low complexity" evidence="3">
    <location>
        <begin position="593"/>
        <end position="604"/>
    </location>
</feature>
<organism evidence="7 8">
    <name type="scientific">Brassicogethes aeneus</name>
    <name type="common">Rape pollen beetle</name>
    <name type="synonym">Meligethes aeneus</name>
    <dbReference type="NCBI Taxonomy" id="1431903"/>
    <lineage>
        <taxon>Eukaryota</taxon>
        <taxon>Metazoa</taxon>
        <taxon>Ecdysozoa</taxon>
        <taxon>Arthropoda</taxon>
        <taxon>Hexapoda</taxon>
        <taxon>Insecta</taxon>
        <taxon>Pterygota</taxon>
        <taxon>Neoptera</taxon>
        <taxon>Endopterygota</taxon>
        <taxon>Coleoptera</taxon>
        <taxon>Polyphaga</taxon>
        <taxon>Cucujiformia</taxon>
        <taxon>Nitidulidae</taxon>
        <taxon>Meligethinae</taxon>
        <taxon>Brassicogethes</taxon>
    </lineage>
</organism>
<accession>A0A9P0B4T8</accession>
<evidence type="ECO:0000259" key="6">
    <source>
        <dbReference type="PROSITE" id="PS01180"/>
    </source>
</evidence>
<evidence type="ECO:0000256" key="3">
    <source>
        <dbReference type="SAM" id="MobiDB-lite"/>
    </source>
</evidence>